<dbReference type="OrthoDB" id="9807213at2"/>
<accession>A0A0S2JS48</accession>
<gene>
    <name evidence="8" type="ORF">DF183_17900</name>
    <name evidence="9" type="ORF">M2J83_00020</name>
</gene>
<comment type="catalytic activity">
    <reaction evidence="3">
        <text>uridine(35) in tRNA(Tyr) = pseudouridine(35) in tRNA(Tyr)</text>
        <dbReference type="Rhea" id="RHEA:60556"/>
        <dbReference type="Rhea" id="RHEA-COMP:15607"/>
        <dbReference type="Rhea" id="RHEA-COMP:15608"/>
        <dbReference type="ChEBI" id="CHEBI:65314"/>
        <dbReference type="ChEBI" id="CHEBI:65315"/>
    </reaction>
</comment>
<dbReference type="Proteomes" id="UP001211866">
    <property type="component" value="Chromosome"/>
</dbReference>
<comment type="similarity">
    <text evidence="1 6">Belongs to the pseudouridine synthase RsuA family.</text>
</comment>
<evidence type="ECO:0000256" key="3">
    <source>
        <dbReference type="ARBA" id="ARBA00036390"/>
    </source>
</evidence>
<dbReference type="GO" id="GO:0160138">
    <property type="term" value="F:23S rRNA pseudouridine(2604) synthase activity"/>
    <property type="evidence" value="ECO:0007669"/>
    <property type="project" value="UniProtKB-EC"/>
</dbReference>
<reference evidence="8 10" key="1">
    <citation type="submission" date="2018-05" db="EMBL/GenBank/DDBJ databases">
        <title>Genome Sequence of an Efficient Indole-Degrading Bacterium, Alcaligenes sp.YBY.</title>
        <authorList>
            <person name="Yang B."/>
        </authorList>
    </citation>
    <scope>NUCLEOTIDE SEQUENCE [LARGE SCALE GENOMIC DNA]</scope>
    <source>
        <strain evidence="8 10">YBY</strain>
    </source>
</reference>
<keyword evidence="11" id="KW-1185">Reference proteome</keyword>
<dbReference type="InterPro" id="IPR000748">
    <property type="entry name" value="PsdUridine_synth_RsuA/RluB/E/F"/>
</dbReference>
<dbReference type="Gene3D" id="3.30.70.1560">
    <property type="entry name" value="Alpha-L RNA-binding motif"/>
    <property type="match status" value="1"/>
</dbReference>
<dbReference type="InterPro" id="IPR006145">
    <property type="entry name" value="PsdUridine_synth_RsuA/RluA"/>
</dbReference>
<protein>
    <recommendedName>
        <fullName evidence="6">Pseudouridine synthase</fullName>
        <ecNumber evidence="6">5.4.99.-</ecNumber>
    </recommendedName>
</protein>
<dbReference type="AlphaFoldDB" id="A0A0M7EP79"/>
<dbReference type="EMBL" id="QEXO01000005">
    <property type="protein sequence ID" value="PWE12644.1"/>
    <property type="molecule type" value="Genomic_DNA"/>
</dbReference>
<evidence type="ECO:0000256" key="4">
    <source>
        <dbReference type="ARBA" id="ARBA00036535"/>
    </source>
</evidence>
<dbReference type="SMART" id="SM00363">
    <property type="entry name" value="S4"/>
    <property type="match status" value="1"/>
</dbReference>
<evidence type="ECO:0000256" key="5">
    <source>
        <dbReference type="PROSITE-ProRule" id="PRU00182"/>
    </source>
</evidence>
<evidence type="ECO:0000313" key="9">
    <source>
        <dbReference type="EMBL" id="WBM38260.1"/>
    </source>
</evidence>
<keyword evidence="2 6" id="KW-0413">Isomerase</keyword>
<dbReference type="PANTHER" id="PTHR47683:SF2">
    <property type="entry name" value="RNA-BINDING S4 DOMAIN-CONTAINING PROTEIN"/>
    <property type="match status" value="1"/>
</dbReference>
<dbReference type="KEGG" id="afa:UZ73_10715"/>
<sequence>MRLDKFLGESTDLSRSDARKVLKSGEITVNGEVVTKGTHVVQEGDVVCWDDEPLALVGLRYIMLNKPAGYECSLKNSAYPSVMMLIDVEKRERLHTVGRLDVDTTGLILITDDGQWTHRIISPRHQCDKVYVATLAEPLPDNAEELFKAGILLNGEDKPTLPAVLERIDERTARLTIQEGKYHQVKRMFASLGNLVQTLHRERIGSLSLDDSLEPGESRYLTPAEVQQFVEEG</sequence>
<evidence type="ECO:0000256" key="2">
    <source>
        <dbReference type="ARBA" id="ARBA00023235"/>
    </source>
</evidence>
<evidence type="ECO:0000313" key="11">
    <source>
        <dbReference type="Proteomes" id="UP001211866"/>
    </source>
</evidence>
<reference evidence="9 11" key="3">
    <citation type="submission" date="2022-05" db="EMBL/GenBank/DDBJ databases">
        <title>Complete sequence of strain NY11312.</title>
        <authorList>
            <person name="Zhou D."/>
        </authorList>
    </citation>
    <scope>NUCLEOTIDE SEQUENCE [LARGE SCALE GENOMIC DNA]</scope>
    <source>
        <strain evidence="9 11">NY11312</strain>
    </source>
</reference>
<dbReference type="PANTHER" id="PTHR47683">
    <property type="entry name" value="PSEUDOURIDINE SYNTHASE FAMILY PROTEIN-RELATED"/>
    <property type="match status" value="1"/>
</dbReference>
<dbReference type="CDD" id="cd02553">
    <property type="entry name" value="PseudoU_synth_RsuA"/>
    <property type="match status" value="1"/>
</dbReference>
<dbReference type="STRING" id="511.UZ73_10715"/>
<reference evidence="8 10" key="2">
    <citation type="submission" date="2018-05" db="EMBL/GenBank/DDBJ databases">
        <authorList>
            <person name="Lanie J.A."/>
            <person name="Ng W.-L."/>
            <person name="Kazmierczak K.M."/>
            <person name="Andrzejewski T.M."/>
            <person name="Davidsen T.M."/>
            <person name="Wayne K.J."/>
            <person name="Tettelin H."/>
            <person name="Glass J.I."/>
            <person name="Rusch D."/>
            <person name="Podicherti R."/>
            <person name="Tsui H.-C.T."/>
            <person name="Winkler M.E."/>
        </authorList>
    </citation>
    <scope>NUCLEOTIDE SEQUENCE [LARGE SCALE GENOMIC DNA]</scope>
    <source>
        <strain evidence="8 10">YBY</strain>
    </source>
</reference>
<evidence type="ECO:0000256" key="6">
    <source>
        <dbReference type="RuleBase" id="RU003887"/>
    </source>
</evidence>
<evidence type="ECO:0000259" key="7">
    <source>
        <dbReference type="SMART" id="SM00363"/>
    </source>
</evidence>
<dbReference type="GO" id="GO:0003723">
    <property type="term" value="F:RNA binding"/>
    <property type="evidence" value="ECO:0007669"/>
    <property type="project" value="UniProtKB-KW"/>
</dbReference>
<dbReference type="SUPFAM" id="SSF55120">
    <property type="entry name" value="Pseudouridine synthase"/>
    <property type="match status" value="1"/>
</dbReference>
<dbReference type="InterPro" id="IPR002942">
    <property type="entry name" value="S4_RNA-bd"/>
</dbReference>
<comment type="catalytic activity">
    <reaction evidence="4">
        <text>uridine(2604) in 23S rRNA = pseudouridine(2604) in 23S rRNA</text>
        <dbReference type="Rhea" id="RHEA:38875"/>
        <dbReference type="Rhea" id="RHEA-COMP:10093"/>
        <dbReference type="Rhea" id="RHEA-COMP:10094"/>
        <dbReference type="ChEBI" id="CHEBI:65314"/>
        <dbReference type="ChEBI" id="CHEBI:65315"/>
        <dbReference type="EC" id="5.4.99.21"/>
    </reaction>
</comment>
<dbReference type="InterPro" id="IPR050343">
    <property type="entry name" value="RsuA_PseudoU_synthase"/>
</dbReference>
<name>A0A0M7EP79_ALCFA</name>
<evidence type="ECO:0000313" key="8">
    <source>
        <dbReference type="EMBL" id="PWE12644.1"/>
    </source>
</evidence>
<dbReference type="CDD" id="cd00165">
    <property type="entry name" value="S4"/>
    <property type="match status" value="1"/>
</dbReference>
<dbReference type="EC" id="5.4.99.-" evidence="6"/>
<dbReference type="GeneID" id="29369622"/>
<dbReference type="RefSeq" id="WP_042485099.1">
    <property type="nucleotide sequence ID" value="NZ_CAXOKM010000005.1"/>
</dbReference>
<dbReference type="Pfam" id="PF00849">
    <property type="entry name" value="PseudoU_synth_2"/>
    <property type="match status" value="1"/>
</dbReference>
<dbReference type="NCBIfam" id="TIGR00093">
    <property type="entry name" value="pseudouridine synthase"/>
    <property type="match status" value="1"/>
</dbReference>
<dbReference type="Proteomes" id="UP000245216">
    <property type="component" value="Unassembled WGS sequence"/>
</dbReference>
<dbReference type="InterPro" id="IPR036986">
    <property type="entry name" value="S4_RNA-bd_sf"/>
</dbReference>
<dbReference type="InterPro" id="IPR020103">
    <property type="entry name" value="PsdUridine_synth_cat_dom_sf"/>
</dbReference>
<dbReference type="SUPFAM" id="SSF55174">
    <property type="entry name" value="Alpha-L RNA-binding motif"/>
    <property type="match status" value="1"/>
</dbReference>
<dbReference type="Gene3D" id="3.30.70.580">
    <property type="entry name" value="Pseudouridine synthase I, catalytic domain, N-terminal subdomain"/>
    <property type="match status" value="1"/>
</dbReference>
<dbReference type="Gene3D" id="3.10.290.10">
    <property type="entry name" value="RNA-binding S4 domain"/>
    <property type="match status" value="1"/>
</dbReference>
<dbReference type="InterPro" id="IPR018496">
    <property type="entry name" value="PsdUridine_synth_RsuA/RluB_CS"/>
</dbReference>
<evidence type="ECO:0000313" key="10">
    <source>
        <dbReference type="Proteomes" id="UP000245216"/>
    </source>
</evidence>
<dbReference type="GO" id="GO:0000455">
    <property type="term" value="P:enzyme-directed rRNA pseudouridine synthesis"/>
    <property type="evidence" value="ECO:0007669"/>
    <property type="project" value="UniProtKB-ARBA"/>
</dbReference>
<dbReference type="InterPro" id="IPR042092">
    <property type="entry name" value="PsdUridine_s_RsuA/RluB/E/F_cat"/>
</dbReference>
<dbReference type="PROSITE" id="PS01149">
    <property type="entry name" value="PSI_RSU"/>
    <property type="match status" value="1"/>
</dbReference>
<dbReference type="EMBL" id="CP096916">
    <property type="protein sequence ID" value="WBM38260.1"/>
    <property type="molecule type" value="Genomic_DNA"/>
</dbReference>
<proteinExistence type="inferred from homology"/>
<dbReference type="InterPro" id="IPR020094">
    <property type="entry name" value="TruA/RsuA/RluB/E/F_N"/>
</dbReference>
<dbReference type="FunFam" id="3.30.70.1560:FF:000001">
    <property type="entry name" value="Pseudouridine synthase"/>
    <property type="match status" value="1"/>
</dbReference>
<accession>A0A0M7EP79</accession>
<organism evidence="8 10">
    <name type="scientific">Alcaligenes faecalis</name>
    <dbReference type="NCBI Taxonomy" id="511"/>
    <lineage>
        <taxon>Bacteria</taxon>
        <taxon>Pseudomonadati</taxon>
        <taxon>Pseudomonadota</taxon>
        <taxon>Betaproteobacteria</taxon>
        <taxon>Burkholderiales</taxon>
        <taxon>Alcaligenaceae</taxon>
        <taxon>Alcaligenes</taxon>
    </lineage>
</organism>
<feature type="domain" description="RNA-binding S4" evidence="7">
    <location>
        <begin position="1"/>
        <end position="62"/>
    </location>
</feature>
<dbReference type="Pfam" id="PF01479">
    <property type="entry name" value="S4"/>
    <property type="match status" value="1"/>
</dbReference>
<evidence type="ECO:0000256" key="1">
    <source>
        <dbReference type="ARBA" id="ARBA00008348"/>
    </source>
</evidence>
<dbReference type="GO" id="GO:0005829">
    <property type="term" value="C:cytosol"/>
    <property type="evidence" value="ECO:0007669"/>
    <property type="project" value="UniProtKB-ARBA"/>
</dbReference>
<keyword evidence="5" id="KW-0694">RNA-binding</keyword>
<dbReference type="PROSITE" id="PS50889">
    <property type="entry name" value="S4"/>
    <property type="match status" value="1"/>
</dbReference>